<dbReference type="AlphaFoldDB" id="A0A2S5KND9"/>
<dbReference type="Gene3D" id="3.90.180.10">
    <property type="entry name" value="Medium-chain alcohol dehydrogenases, catalytic domain"/>
    <property type="match status" value="1"/>
</dbReference>
<evidence type="ECO:0000313" key="1">
    <source>
        <dbReference type="EMBL" id="PPC76183.1"/>
    </source>
</evidence>
<dbReference type="SUPFAM" id="SSF50129">
    <property type="entry name" value="GroES-like"/>
    <property type="match status" value="1"/>
</dbReference>
<organism evidence="1 2">
    <name type="scientific">Proteobacteria bacterium 228</name>
    <dbReference type="NCBI Taxonomy" id="2083153"/>
    <lineage>
        <taxon>Bacteria</taxon>
        <taxon>Pseudomonadati</taxon>
        <taxon>Pseudomonadota</taxon>
    </lineage>
</organism>
<evidence type="ECO:0000313" key="2">
    <source>
        <dbReference type="Proteomes" id="UP000238196"/>
    </source>
</evidence>
<protein>
    <submittedName>
        <fullName evidence="1">Uncharacterized protein</fullName>
    </submittedName>
</protein>
<sequence>MLSNIGSGIVEHSERFRPGTPLAIYGGGQPDITKDGLQQQWALVEDKRLLPLPAGFSLDEAAALPINYITTYQALTCVDQGMQLTGQLVSAVRPQGTVVCIGFISGITAPMAAKHRQWPETHRG</sequence>
<dbReference type="InterPro" id="IPR011032">
    <property type="entry name" value="GroES-like_sf"/>
</dbReference>
<proteinExistence type="predicted"/>
<reference evidence="1 2" key="1">
    <citation type="submission" date="2018-02" db="EMBL/GenBank/DDBJ databases">
        <title>novel marine gammaproteobacteria from coastal saline agro ecosystem.</title>
        <authorList>
            <person name="Krishnan R."/>
            <person name="Ramesh Kumar N."/>
        </authorList>
    </citation>
    <scope>NUCLEOTIDE SEQUENCE [LARGE SCALE GENOMIC DNA]</scope>
    <source>
        <strain evidence="1 2">228</strain>
    </source>
</reference>
<name>A0A2S5KND9_9PROT</name>
<accession>A0A2S5KND9</accession>
<comment type="caution">
    <text evidence="1">The sequence shown here is derived from an EMBL/GenBank/DDBJ whole genome shotgun (WGS) entry which is preliminary data.</text>
</comment>
<gene>
    <name evidence="1" type="ORF">C4K68_16780</name>
</gene>
<dbReference type="OrthoDB" id="9785812at2"/>
<dbReference type="EMBL" id="PRLP01000056">
    <property type="protein sequence ID" value="PPC76183.1"/>
    <property type="molecule type" value="Genomic_DNA"/>
</dbReference>
<dbReference type="Proteomes" id="UP000238196">
    <property type="component" value="Unassembled WGS sequence"/>
</dbReference>